<dbReference type="EMBL" id="CP028901">
    <property type="protein sequence ID" value="AWB32645.1"/>
    <property type="molecule type" value="Genomic_DNA"/>
</dbReference>
<dbReference type="SUPFAM" id="SSF54680">
    <property type="entry name" value="Pyrimidine nucleoside phosphorylase C-terminal domain"/>
    <property type="match status" value="1"/>
</dbReference>
<sequence>MQESQQTHPDYPDQAHRHQGDSTESKPAQQPSSQEPGYFFCVVGPSGAGKDSLIDAAREQLSSRQFVCATRVITRTPGLPGEVYESSTTEAFLAREAAGDFLLTWKAHDLHYGLPKALLVAQQAGKHVIANGSRAVAAELTQKVPKLVVIEITAPVEILARRLVSRGRETEEEIRERLSRATEPFAMGLDVQTVQNDLTLEIGISRFLSLIRIMTGVTDPVMAPLHRKISGLCLSSEDIRKAFDIINTGRAPQGDLEAFLIEYCKRISDEELQDIARIRSEFAPRMTWPDKMVVDKHSLGGTPGNRVTMIVVPIVAAHGLLIPKTSTRAITSAAGTADAMAVLANVELSQQQIHDTVLRARGCIAWSGKVNHSILDTAMNAITLPYDLDTRKWAVASILSKKYTAGSTHVLVDIPYGPAAKAHDLYEALELVELFETVGASLGMSVKAFATPGNVPIGRGIGPALEARDVMKVLANEPDAPTDLREKALFFAGQVIAFDPKVNDFEKGYQIATDILASGRAMKKMQQIIHMQGEHSQVIKQATYRRTIRSTRCGKVTAINCQTIARIARDAGAPVDVFAGLSIHATVGEMVHEGQILYEIHAENIAKLETAVAEASKNQGFTLD</sequence>
<dbReference type="EC" id="2.7.4.23" evidence="11"/>
<keyword evidence="15" id="KW-1185">Reference proteome</keyword>
<evidence type="ECO:0000313" key="15">
    <source>
        <dbReference type="Proteomes" id="UP000244571"/>
    </source>
</evidence>
<evidence type="ECO:0000256" key="4">
    <source>
        <dbReference type="ARBA" id="ARBA00005935"/>
    </source>
</evidence>
<evidence type="ECO:0000313" key="14">
    <source>
        <dbReference type="EMBL" id="AWB32645.1"/>
    </source>
</evidence>
<evidence type="ECO:0000256" key="11">
    <source>
        <dbReference type="HAMAP-Rule" id="MF_00836"/>
    </source>
</evidence>
<dbReference type="GO" id="GO:0009032">
    <property type="term" value="F:thymidine phosphorylase activity"/>
    <property type="evidence" value="ECO:0007669"/>
    <property type="project" value="UniProtKB-EC"/>
</dbReference>
<dbReference type="InterPro" id="IPR013102">
    <property type="entry name" value="PYNP_C"/>
</dbReference>
<dbReference type="GO" id="GO:0005829">
    <property type="term" value="C:cytosol"/>
    <property type="evidence" value="ECO:0007669"/>
    <property type="project" value="TreeGrafter"/>
</dbReference>
<protein>
    <recommendedName>
        <fullName evidence="11">Ribose 1,5-bisphosphate phosphokinase PhnN</fullName>
        <ecNumber evidence="11">2.7.4.23</ecNumber>
    </recommendedName>
    <alternativeName>
        <fullName evidence="11">Ribose 1,5-bisphosphokinase</fullName>
    </alternativeName>
</protein>
<dbReference type="NCBIfam" id="NF003338">
    <property type="entry name" value="PRK04350.1"/>
    <property type="match status" value="1"/>
</dbReference>
<dbReference type="AlphaFoldDB" id="A0A2R4XFS6"/>
<dbReference type="RefSeq" id="WP_108620086.1">
    <property type="nucleotide sequence ID" value="NZ_CP028901.1"/>
</dbReference>
<dbReference type="UniPathway" id="UPA00087">
    <property type="reaction ID" value="UER00175"/>
</dbReference>
<dbReference type="InterPro" id="IPR000312">
    <property type="entry name" value="Glycosyl_Trfase_fam3"/>
</dbReference>
<dbReference type="InterPro" id="IPR036566">
    <property type="entry name" value="PYNP-like_C_sf"/>
</dbReference>
<feature type="domain" description="Guanylate kinase-like" evidence="13">
    <location>
        <begin position="37"/>
        <end position="212"/>
    </location>
</feature>
<dbReference type="PROSITE" id="PS50052">
    <property type="entry name" value="GUANYLATE_KINASE_2"/>
    <property type="match status" value="1"/>
</dbReference>
<evidence type="ECO:0000256" key="1">
    <source>
        <dbReference type="ARBA" id="ARBA00000373"/>
    </source>
</evidence>
<comment type="catalytic activity">
    <reaction evidence="10">
        <text>thymidine + phosphate = 2-deoxy-alpha-D-ribose 1-phosphate + thymine</text>
        <dbReference type="Rhea" id="RHEA:16037"/>
        <dbReference type="ChEBI" id="CHEBI:17748"/>
        <dbReference type="ChEBI" id="CHEBI:17821"/>
        <dbReference type="ChEBI" id="CHEBI:43474"/>
        <dbReference type="ChEBI" id="CHEBI:57259"/>
        <dbReference type="EC" id="2.4.2.4"/>
    </reaction>
</comment>
<dbReference type="GO" id="GO:0033863">
    <property type="term" value="F:ribose 1,5-bisphosphate phosphokinase activity"/>
    <property type="evidence" value="ECO:0007669"/>
    <property type="project" value="UniProtKB-UniRule"/>
</dbReference>
<keyword evidence="9 11" id="KW-0067">ATP-binding</keyword>
<dbReference type="Proteomes" id="UP000244571">
    <property type="component" value="Chromosome"/>
</dbReference>
<comment type="catalytic activity">
    <reaction evidence="1 11">
        <text>alpha-D-ribose 1,5-bisphosphate + ATP = 5-phospho-alpha-D-ribose 1-diphosphate + ADP</text>
        <dbReference type="Rhea" id="RHEA:20109"/>
        <dbReference type="ChEBI" id="CHEBI:30616"/>
        <dbReference type="ChEBI" id="CHEBI:58017"/>
        <dbReference type="ChEBI" id="CHEBI:68688"/>
        <dbReference type="ChEBI" id="CHEBI:456216"/>
        <dbReference type="EC" id="2.7.4.23"/>
    </reaction>
</comment>
<gene>
    <name evidence="11 14" type="primary">phnN</name>
    <name evidence="14" type="ORF">DBV39_01770</name>
</gene>
<dbReference type="SMART" id="SM00941">
    <property type="entry name" value="PYNP_C"/>
    <property type="match status" value="1"/>
</dbReference>
<evidence type="ECO:0000256" key="9">
    <source>
        <dbReference type="ARBA" id="ARBA00022840"/>
    </source>
</evidence>
<dbReference type="InterPro" id="IPR035902">
    <property type="entry name" value="Nuc_phospho_transferase"/>
</dbReference>
<keyword evidence="7 11" id="KW-0808">Transferase</keyword>
<dbReference type="InterPro" id="IPR008145">
    <property type="entry name" value="GK/Ca_channel_bsu"/>
</dbReference>
<evidence type="ECO:0000256" key="5">
    <source>
        <dbReference type="ARBA" id="ARBA00008689"/>
    </source>
</evidence>
<comment type="similarity">
    <text evidence="5">In the C-terminal section; belongs to the thymidine/pyrimidine-nucleoside phosphorylase family. Type 2 subfamily.</text>
</comment>
<dbReference type="InterPro" id="IPR008144">
    <property type="entry name" value="Guanylate_kin-like_dom"/>
</dbReference>
<dbReference type="HAMAP" id="MF_00836">
    <property type="entry name" value="PhnN"/>
    <property type="match status" value="1"/>
</dbReference>
<keyword evidence="6" id="KW-0328">Glycosyltransferase</keyword>
<evidence type="ECO:0000256" key="7">
    <source>
        <dbReference type="ARBA" id="ARBA00022679"/>
    </source>
</evidence>
<organism evidence="14 15">
    <name type="scientific">Orrella marina</name>
    <dbReference type="NCBI Taxonomy" id="2163011"/>
    <lineage>
        <taxon>Bacteria</taxon>
        <taxon>Pseudomonadati</taxon>
        <taxon>Pseudomonadota</taxon>
        <taxon>Betaproteobacteria</taxon>
        <taxon>Burkholderiales</taxon>
        <taxon>Alcaligenaceae</taxon>
        <taxon>Orrella</taxon>
    </lineage>
</organism>
<evidence type="ECO:0000256" key="3">
    <source>
        <dbReference type="ARBA" id="ARBA00005069"/>
    </source>
</evidence>
<evidence type="ECO:0000256" key="12">
    <source>
        <dbReference type="SAM" id="MobiDB-lite"/>
    </source>
</evidence>
<evidence type="ECO:0000256" key="2">
    <source>
        <dbReference type="ARBA" id="ARBA00002554"/>
    </source>
</evidence>
<dbReference type="GO" id="GO:0004645">
    <property type="term" value="F:1,4-alpha-oligoglucan phosphorylase activity"/>
    <property type="evidence" value="ECO:0007669"/>
    <property type="project" value="InterPro"/>
</dbReference>
<evidence type="ECO:0000256" key="8">
    <source>
        <dbReference type="ARBA" id="ARBA00022741"/>
    </source>
</evidence>
<dbReference type="InterPro" id="IPR012699">
    <property type="entry name" value="PhnN"/>
</dbReference>
<dbReference type="Pfam" id="PF00625">
    <property type="entry name" value="Guanylate_kin"/>
    <property type="match status" value="1"/>
</dbReference>
<feature type="compositionally biased region" description="Polar residues" evidence="12">
    <location>
        <begin position="25"/>
        <end position="35"/>
    </location>
</feature>
<comment type="similarity">
    <text evidence="4">In the N-terminal section; belongs to the ribose 1,5-bisphosphokinase family.</text>
</comment>
<dbReference type="SUPFAM" id="SSF52540">
    <property type="entry name" value="P-loop containing nucleoside triphosphate hydrolases"/>
    <property type="match status" value="1"/>
</dbReference>
<evidence type="ECO:0000256" key="10">
    <source>
        <dbReference type="ARBA" id="ARBA00048550"/>
    </source>
</evidence>
<evidence type="ECO:0000256" key="6">
    <source>
        <dbReference type="ARBA" id="ARBA00022676"/>
    </source>
</evidence>
<dbReference type="Pfam" id="PF00591">
    <property type="entry name" value="Glycos_transf_3"/>
    <property type="match status" value="1"/>
</dbReference>
<dbReference type="PANTHER" id="PTHR10515:SF0">
    <property type="entry name" value="THYMIDINE PHOSPHORYLASE"/>
    <property type="match status" value="1"/>
</dbReference>
<dbReference type="InterPro" id="IPR027417">
    <property type="entry name" value="P-loop_NTPase"/>
</dbReference>
<dbReference type="Gene3D" id="3.40.1030.10">
    <property type="entry name" value="Nucleoside phosphorylase/phosphoribosyltransferase catalytic domain"/>
    <property type="match status" value="1"/>
</dbReference>
<dbReference type="NCBIfam" id="TIGR02322">
    <property type="entry name" value="phosphon_PhnN"/>
    <property type="match status" value="1"/>
</dbReference>
<dbReference type="InterPro" id="IPR000053">
    <property type="entry name" value="Thymidine/pyrmidine_PPase"/>
</dbReference>
<dbReference type="GO" id="GO:0005524">
    <property type="term" value="F:ATP binding"/>
    <property type="evidence" value="ECO:0007669"/>
    <property type="project" value="UniProtKB-KW"/>
</dbReference>
<keyword evidence="14" id="KW-0418">Kinase</keyword>
<dbReference type="Pfam" id="PF07831">
    <property type="entry name" value="PYNP_C"/>
    <property type="match status" value="1"/>
</dbReference>
<dbReference type="Gene3D" id="1.20.970.10">
    <property type="entry name" value="Transferase, Pyrimidine Nucleoside Phosphorylase, Chain C"/>
    <property type="match status" value="1"/>
</dbReference>
<dbReference type="SUPFAM" id="SSF52418">
    <property type="entry name" value="Nucleoside phosphorylase/phosphoribosyltransferase catalytic domain"/>
    <property type="match status" value="1"/>
</dbReference>
<keyword evidence="8 11" id="KW-0547">Nucleotide-binding</keyword>
<accession>A0A2R4XFS6</accession>
<feature type="region of interest" description="Disordered" evidence="12">
    <location>
        <begin position="1"/>
        <end position="36"/>
    </location>
</feature>
<dbReference type="PANTHER" id="PTHR10515">
    <property type="entry name" value="THYMIDINE PHOSPHORYLASE"/>
    <property type="match status" value="1"/>
</dbReference>
<dbReference type="GO" id="GO:0006015">
    <property type="term" value="P:5-phosphoribose 1-diphosphate biosynthetic process"/>
    <property type="evidence" value="ECO:0007669"/>
    <property type="project" value="UniProtKB-UniRule"/>
</dbReference>
<dbReference type="Gene3D" id="3.40.50.300">
    <property type="entry name" value="P-loop containing nucleotide triphosphate hydrolases"/>
    <property type="match status" value="1"/>
</dbReference>
<proteinExistence type="inferred from homology"/>
<comment type="pathway">
    <text evidence="3 11">Metabolic intermediate biosynthesis; 5-phospho-alpha-D-ribose 1-diphosphate biosynthesis; 5-phospho-alpha-D-ribose 1-diphosphate from D-ribose 5-phosphate (route II): step 3/3.</text>
</comment>
<feature type="binding site" evidence="11">
    <location>
        <begin position="44"/>
        <end position="51"/>
    </location>
    <ligand>
        <name>ATP</name>
        <dbReference type="ChEBI" id="CHEBI:30616"/>
    </ligand>
</feature>
<dbReference type="GO" id="GO:0006213">
    <property type="term" value="P:pyrimidine nucleoside metabolic process"/>
    <property type="evidence" value="ECO:0007669"/>
    <property type="project" value="InterPro"/>
</dbReference>
<comment type="function">
    <text evidence="2 11">Catalyzes the phosphorylation of ribose 1,5-bisphosphate to 5-phospho-D-ribosyl alpha-1-diphosphate (PRPP).</text>
</comment>
<comment type="similarity">
    <text evidence="11">Belongs to the ribose 1,5-bisphosphokinase family.</text>
</comment>
<dbReference type="Gene3D" id="3.90.1170.30">
    <property type="entry name" value="Pyrimidine nucleoside phosphorylase-like, C-terminal domain"/>
    <property type="match status" value="1"/>
</dbReference>
<name>A0A2R4XFS6_9BURK</name>
<dbReference type="OrthoDB" id="341217at2"/>
<dbReference type="GO" id="GO:0006206">
    <property type="term" value="P:pyrimidine nucleobase metabolic process"/>
    <property type="evidence" value="ECO:0007669"/>
    <property type="project" value="InterPro"/>
</dbReference>
<reference evidence="14 15" key="1">
    <citation type="submission" date="2018-04" db="EMBL/GenBank/DDBJ databases">
        <title>Bordetella sp. HZ20 isolated from seawater.</title>
        <authorList>
            <person name="Sun C."/>
        </authorList>
    </citation>
    <scope>NUCLEOTIDE SEQUENCE [LARGE SCALE GENOMIC DNA]</scope>
    <source>
        <strain evidence="14 15">HZ20</strain>
    </source>
</reference>
<dbReference type="KEGG" id="boz:DBV39_01770"/>
<dbReference type="GO" id="GO:0019634">
    <property type="term" value="P:organic phosphonate metabolic process"/>
    <property type="evidence" value="ECO:0007669"/>
    <property type="project" value="UniProtKB-UniRule"/>
</dbReference>
<dbReference type="SMART" id="SM00072">
    <property type="entry name" value="GuKc"/>
    <property type="match status" value="1"/>
</dbReference>
<feature type="compositionally biased region" description="Basic and acidic residues" evidence="12">
    <location>
        <begin position="10"/>
        <end position="24"/>
    </location>
</feature>
<evidence type="ECO:0000259" key="13">
    <source>
        <dbReference type="PROSITE" id="PS50052"/>
    </source>
</evidence>